<keyword evidence="1" id="KW-0802">TPR repeat</keyword>
<feature type="signal peptide" evidence="2">
    <location>
        <begin position="1"/>
        <end position="19"/>
    </location>
</feature>
<gene>
    <name evidence="3" type="ORF">G3T16_14890</name>
</gene>
<evidence type="ECO:0000256" key="1">
    <source>
        <dbReference type="PROSITE-ProRule" id="PRU00339"/>
    </source>
</evidence>
<dbReference type="Gene3D" id="1.25.40.10">
    <property type="entry name" value="Tetratricopeptide repeat domain"/>
    <property type="match status" value="1"/>
</dbReference>
<dbReference type="InterPro" id="IPR019734">
    <property type="entry name" value="TPR_rpt"/>
</dbReference>
<dbReference type="KEGG" id="kim:G3T16_14890"/>
<sequence>MNLRTFLCCACAAISFASAASGNANSSDEARPQAVSLLGKELYASTPSTAALAQYEAAKEEYEAAPSDPDKLIWYGRRTAYLGRYQKAIEIFSEGVEKHPHDVRMLRHRGHRYISTRQFDKAIEDLSKAAQLMAGQEDQVEPDGMPNAKNIPLTTTQGNIRYHLGLAYYLKQEWETARRIFAEDLRNTDNDDGIAASTHWLYMILRRMGRDQEAEALLSDIHADMDIIENFAYHRACLFYKGEISLESVLPEDGSGSGNAGLVYGVANWHLYNGRPEEAAKMMRSLVDGPQWAAFGYIAAEADLAAEGL</sequence>
<evidence type="ECO:0000256" key="2">
    <source>
        <dbReference type="SAM" id="SignalP"/>
    </source>
</evidence>
<proteinExistence type="predicted"/>
<organism evidence="3 4">
    <name type="scientific">Kineobactrum salinum</name>
    <dbReference type="NCBI Taxonomy" id="2708301"/>
    <lineage>
        <taxon>Bacteria</taxon>
        <taxon>Pseudomonadati</taxon>
        <taxon>Pseudomonadota</taxon>
        <taxon>Gammaproteobacteria</taxon>
        <taxon>Cellvibrionales</taxon>
        <taxon>Halieaceae</taxon>
        <taxon>Kineobactrum</taxon>
    </lineage>
</organism>
<feature type="repeat" description="TPR" evidence="1">
    <location>
        <begin position="69"/>
        <end position="102"/>
    </location>
</feature>
<keyword evidence="2" id="KW-0732">Signal</keyword>
<evidence type="ECO:0008006" key="5">
    <source>
        <dbReference type="Google" id="ProtNLM"/>
    </source>
</evidence>
<dbReference type="EMBL" id="CP048711">
    <property type="protein sequence ID" value="QIB66493.1"/>
    <property type="molecule type" value="Genomic_DNA"/>
</dbReference>
<feature type="repeat" description="TPR" evidence="1">
    <location>
        <begin position="103"/>
        <end position="136"/>
    </location>
</feature>
<evidence type="ECO:0000313" key="4">
    <source>
        <dbReference type="Proteomes" id="UP000477680"/>
    </source>
</evidence>
<keyword evidence="4" id="KW-1185">Reference proteome</keyword>
<name>A0A6C0U3R6_9GAMM</name>
<evidence type="ECO:0000313" key="3">
    <source>
        <dbReference type="EMBL" id="QIB66493.1"/>
    </source>
</evidence>
<feature type="chain" id="PRO_5025482414" description="Tetratricopeptide repeat protein" evidence="2">
    <location>
        <begin position="20"/>
        <end position="309"/>
    </location>
</feature>
<protein>
    <recommendedName>
        <fullName evidence="5">Tetratricopeptide repeat protein</fullName>
    </recommendedName>
</protein>
<dbReference type="AlphaFoldDB" id="A0A6C0U3R6"/>
<accession>A0A6C0U3R6</accession>
<dbReference type="Proteomes" id="UP000477680">
    <property type="component" value="Chromosome"/>
</dbReference>
<dbReference type="RefSeq" id="WP_163495927.1">
    <property type="nucleotide sequence ID" value="NZ_CP048711.1"/>
</dbReference>
<dbReference type="PROSITE" id="PS50005">
    <property type="entry name" value="TPR"/>
    <property type="match status" value="2"/>
</dbReference>
<dbReference type="SUPFAM" id="SSF48452">
    <property type="entry name" value="TPR-like"/>
    <property type="match status" value="1"/>
</dbReference>
<reference evidence="3 4" key="1">
    <citation type="submission" date="2020-02" db="EMBL/GenBank/DDBJ databases">
        <title>Genome sequencing for Kineobactrum sp. M2.</title>
        <authorList>
            <person name="Park S.-J."/>
        </authorList>
    </citation>
    <scope>NUCLEOTIDE SEQUENCE [LARGE SCALE GENOMIC DNA]</scope>
    <source>
        <strain evidence="3 4">M2</strain>
    </source>
</reference>
<dbReference type="InterPro" id="IPR011990">
    <property type="entry name" value="TPR-like_helical_dom_sf"/>
</dbReference>